<dbReference type="Proteomes" id="UP000007995">
    <property type="component" value="Unassembled WGS sequence"/>
</dbReference>
<evidence type="ECO:0000313" key="2">
    <source>
        <dbReference type="Proteomes" id="UP000007995"/>
    </source>
</evidence>
<accession>K5CM46</accession>
<dbReference type="EMBL" id="AGXW01000008">
    <property type="protein sequence ID" value="EKJ90826.1"/>
    <property type="molecule type" value="Genomic_DNA"/>
</dbReference>
<dbReference type="HOGENOM" id="CLU_488200_0_0_10"/>
<dbReference type="OrthoDB" id="618659at2"/>
<proteinExistence type="predicted"/>
<gene>
    <name evidence="1" type="ORF">HMPREF1057_02128</name>
</gene>
<sequence length="567" mass="63128">MKKYIIYVASFVGAALLQTGCYDDKGDYDYHDVNTMEIVIPETKLRMPKEEAVEVSIMPEISQTLGQNEEDLVFQWKRLNSNATLGSDRLIDYTNYSVGKECKITVEPNESNNIGLMLVVSDKKNGTVWYQQGQVTIIKPFNPCWFILQEKENKGMLGAIEGTPEGYYVYPDVFQSEAGTMFPLDGKPLAVTARREYGGDRASISIMPPIFGLKIVPILTLVTDKDAALFTPSTLEMMYKSDKILFEPVQQGKTIKIDDYKMDKNGELFVNDGKSYFAYMDGFCIPYSIKSETGDYLSVSTYGSYGTGLVFFDSSTHSFLSGQALSGFNDYMNVSYYKSKPIRSGSSKWTDANPITASSIDLDEEGGAFDPNHIDPSLQVKDIITGGSYGNYAYAVTAPFNGKELTVFKFSADWENEDPTCAAKYTIAVPSEVDVETAKFAASYAYTANIIFMASGNKLYRINLDRGQVTELYAYEVDSSAQIASLKFKDPESVREENDEEAEGEYKEKLGMCLGLGINTGEKGVVVEIQLTMAGDISREERSICVYEDPNQPIGKIVDITYNYELE</sequence>
<reference evidence="1 2" key="1">
    <citation type="submission" date="2012-02" db="EMBL/GenBank/DDBJ databases">
        <title>The Genome Sequence of Bacteroides finegoldii CL09T03C10.</title>
        <authorList>
            <consortium name="The Broad Institute Genome Sequencing Platform"/>
            <person name="Earl A."/>
            <person name="Ward D."/>
            <person name="Feldgarden M."/>
            <person name="Gevers D."/>
            <person name="Zitomersky N.L."/>
            <person name="Coyne M.J."/>
            <person name="Comstock L.E."/>
            <person name="Young S.K."/>
            <person name="Zeng Q."/>
            <person name="Gargeya S."/>
            <person name="Fitzgerald M."/>
            <person name="Haas B."/>
            <person name="Abouelleil A."/>
            <person name="Alvarado L."/>
            <person name="Arachchi H.M."/>
            <person name="Berlin A."/>
            <person name="Chapman S.B."/>
            <person name="Gearin G."/>
            <person name="Goldberg J."/>
            <person name="Griggs A."/>
            <person name="Gujja S."/>
            <person name="Hansen M."/>
            <person name="Heiman D."/>
            <person name="Howarth C."/>
            <person name="Larimer J."/>
            <person name="Lui A."/>
            <person name="MacDonald P.J.P."/>
            <person name="McCowen C."/>
            <person name="Montmayeur A."/>
            <person name="Murphy C."/>
            <person name="Neiman D."/>
            <person name="Pearson M."/>
            <person name="Priest M."/>
            <person name="Roberts A."/>
            <person name="Saif S."/>
            <person name="Shea T."/>
            <person name="Sisk P."/>
            <person name="Stolte C."/>
            <person name="Sykes S."/>
            <person name="Wortman J."/>
            <person name="Nusbaum C."/>
            <person name="Birren B."/>
        </authorList>
    </citation>
    <scope>NUCLEOTIDE SEQUENCE [LARGE SCALE GENOMIC DNA]</scope>
    <source>
        <strain evidence="1 2">CL09T03C10</strain>
    </source>
</reference>
<dbReference type="InterPro" id="IPR032183">
    <property type="entry name" value="PKD-like"/>
</dbReference>
<dbReference type="AlphaFoldDB" id="K5CM46"/>
<protein>
    <submittedName>
        <fullName evidence="1">Uncharacterized protein</fullName>
    </submittedName>
</protein>
<organism evidence="1 2">
    <name type="scientific">Bacteroides finegoldii CL09T03C10</name>
    <dbReference type="NCBI Taxonomy" id="997888"/>
    <lineage>
        <taxon>Bacteria</taxon>
        <taxon>Pseudomonadati</taxon>
        <taxon>Bacteroidota</taxon>
        <taxon>Bacteroidia</taxon>
        <taxon>Bacteroidales</taxon>
        <taxon>Bacteroidaceae</taxon>
        <taxon>Bacteroides</taxon>
    </lineage>
</organism>
<dbReference type="RefSeq" id="WP_007762631.1">
    <property type="nucleotide sequence ID" value="NZ_AKBZ01000004.1"/>
</dbReference>
<evidence type="ECO:0000313" key="1">
    <source>
        <dbReference type="EMBL" id="EKJ90826.1"/>
    </source>
</evidence>
<comment type="caution">
    <text evidence="1">The sequence shown here is derived from an EMBL/GenBank/DDBJ whole genome shotgun (WGS) entry which is preliminary data.</text>
</comment>
<dbReference type="Pfam" id="PF16407">
    <property type="entry name" value="PKD_2"/>
    <property type="match status" value="1"/>
</dbReference>
<name>K5CM46_9BACE</name>